<dbReference type="CDD" id="cd10170">
    <property type="entry name" value="ASKHA_NBD_HSP70"/>
    <property type="match status" value="1"/>
</dbReference>
<evidence type="ECO:0000313" key="2">
    <source>
        <dbReference type="Proteomes" id="UP000218334"/>
    </source>
</evidence>
<name>A0A2H3B3I1_9AGAR</name>
<evidence type="ECO:0008006" key="3">
    <source>
        <dbReference type="Google" id="ProtNLM"/>
    </source>
</evidence>
<gene>
    <name evidence="1" type="ORF">ARMSODRAFT_961126</name>
</gene>
<dbReference type="InterPro" id="IPR043129">
    <property type="entry name" value="ATPase_NBD"/>
</dbReference>
<dbReference type="STRING" id="1076256.A0A2H3B3I1"/>
<accession>A0A2H3B3I1</accession>
<dbReference type="EMBL" id="KZ293445">
    <property type="protein sequence ID" value="PBK65421.1"/>
    <property type="molecule type" value="Genomic_DNA"/>
</dbReference>
<organism evidence="1 2">
    <name type="scientific">Armillaria solidipes</name>
    <dbReference type="NCBI Taxonomy" id="1076256"/>
    <lineage>
        <taxon>Eukaryota</taxon>
        <taxon>Fungi</taxon>
        <taxon>Dikarya</taxon>
        <taxon>Basidiomycota</taxon>
        <taxon>Agaricomycotina</taxon>
        <taxon>Agaricomycetes</taxon>
        <taxon>Agaricomycetidae</taxon>
        <taxon>Agaricales</taxon>
        <taxon>Marasmiineae</taxon>
        <taxon>Physalacriaceae</taxon>
        <taxon>Armillaria</taxon>
    </lineage>
</organism>
<keyword evidence="2" id="KW-1185">Reference proteome</keyword>
<sequence length="604" mass="67404">MSWQPYQGSRQKLVIALDLGTTFSGVSYSILDPGLVPEIKGVTRFPAQENAGGDAKIPTILYYDQSGNVKAAGAEALDESVIRSAEDEGWIKYSRFKLHLRPKWAYTPEINEAIPPLPPGKDVIEVFGDFYAYLIQCTLTFIQESHQNGSDLLSSCQDHIEYIISHPNGWEGTQQKKLRRAVVYAGIIPDDDKGHEKIHFVTEGEASLHFCIDHGLSSYVRDGEGVMVVDAGGGTVDISTYTRTSSSNTMGSSFEEIAAPACIFSGSIFVTRRAESFLKKKLKGSQYEGEVELIADCFDKTTKHRFRNANEPAYIKFGTMRDTDPQLDIRSGQLKLSGSEAASFFEPSVLSIIRGIDNQRSKAGKFVSSIFLVGGFAANTWLFLKMRQQVEPSGLSFSRPDSHVNKAVADGAMSFYIYNIVSARVSKYNYGTSIRSPFNPSNPEHACRKSQVYILPNGEEVLGGQYHIILPKDSRVSDTQEFRASYSRIYKSPSEVNSIQVGIHCYHGQRPNPLWIDIEPDSYPVLFNVTANTSKAAKVLKALPRKGGWIYYRFEYDIVVFFGRTELKAQICWKENVALFCSKSLILNYTLTRGPAQIVYDRDL</sequence>
<dbReference type="AlphaFoldDB" id="A0A2H3B3I1"/>
<dbReference type="SUPFAM" id="SSF53067">
    <property type="entry name" value="Actin-like ATPase domain"/>
    <property type="match status" value="2"/>
</dbReference>
<reference evidence="2" key="1">
    <citation type="journal article" date="2017" name="Nat. Ecol. Evol.">
        <title>Genome expansion and lineage-specific genetic innovations in the forest pathogenic fungi Armillaria.</title>
        <authorList>
            <person name="Sipos G."/>
            <person name="Prasanna A.N."/>
            <person name="Walter M.C."/>
            <person name="O'Connor E."/>
            <person name="Balint B."/>
            <person name="Krizsan K."/>
            <person name="Kiss B."/>
            <person name="Hess J."/>
            <person name="Varga T."/>
            <person name="Slot J."/>
            <person name="Riley R."/>
            <person name="Boka B."/>
            <person name="Rigling D."/>
            <person name="Barry K."/>
            <person name="Lee J."/>
            <person name="Mihaltcheva S."/>
            <person name="LaButti K."/>
            <person name="Lipzen A."/>
            <person name="Waldron R."/>
            <person name="Moloney N.M."/>
            <person name="Sperisen C."/>
            <person name="Kredics L."/>
            <person name="Vagvoelgyi C."/>
            <person name="Patrignani A."/>
            <person name="Fitzpatrick D."/>
            <person name="Nagy I."/>
            <person name="Doyle S."/>
            <person name="Anderson J.B."/>
            <person name="Grigoriev I.V."/>
            <person name="Gueldener U."/>
            <person name="Muensterkoetter M."/>
            <person name="Nagy L.G."/>
        </authorList>
    </citation>
    <scope>NUCLEOTIDE SEQUENCE [LARGE SCALE GENOMIC DNA]</scope>
    <source>
        <strain evidence="2">28-4</strain>
    </source>
</reference>
<evidence type="ECO:0000313" key="1">
    <source>
        <dbReference type="EMBL" id="PBK65421.1"/>
    </source>
</evidence>
<dbReference type="Proteomes" id="UP000218334">
    <property type="component" value="Unassembled WGS sequence"/>
</dbReference>
<dbReference type="PANTHER" id="PTHR14187">
    <property type="entry name" value="ALPHA KINASE/ELONGATION FACTOR 2 KINASE"/>
    <property type="match status" value="1"/>
</dbReference>
<proteinExistence type="predicted"/>
<dbReference type="PANTHER" id="PTHR14187:SF5">
    <property type="entry name" value="HEAT SHOCK 70 KDA PROTEIN 12A"/>
    <property type="match status" value="1"/>
</dbReference>
<dbReference type="Gene3D" id="3.30.420.40">
    <property type="match status" value="1"/>
</dbReference>
<protein>
    <recommendedName>
        <fullName evidence="3">Actin-like ATPase domain-containing protein</fullName>
    </recommendedName>
</protein>